<feature type="transmembrane region" description="Helical" evidence="1">
    <location>
        <begin position="193"/>
        <end position="212"/>
    </location>
</feature>
<keyword evidence="1" id="KW-0472">Membrane</keyword>
<evidence type="ECO:0000256" key="1">
    <source>
        <dbReference type="SAM" id="Phobius"/>
    </source>
</evidence>
<reference evidence="2 3" key="1">
    <citation type="submission" date="2017-12" db="EMBL/GenBank/DDBJ databases">
        <title>Mesoplasma syrphidae YJS, Complete Genome.</title>
        <authorList>
            <person name="Knight T.F."/>
            <person name="Citino T."/>
            <person name="Rubinstein R."/>
            <person name="Neuschaefer Z."/>
        </authorList>
    </citation>
    <scope>NUCLEOTIDE SEQUENCE [LARGE SCALE GENOMIC DNA]</scope>
    <source>
        <strain evidence="2 3">YJS</strain>
    </source>
</reference>
<feature type="transmembrane region" description="Helical" evidence="1">
    <location>
        <begin position="120"/>
        <end position="144"/>
    </location>
</feature>
<dbReference type="KEGG" id="msyr:CXP39_00470"/>
<feature type="transmembrane region" description="Helical" evidence="1">
    <location>
        <begin position="258"/>
        <end position="279"/>
    </location>
</feature>
<feature type="transmembrane region" description="Helical" evidence="1">
    <location>
        <begin position="88"/>
        <end position="108"/>
    </location>
</feature>
<dbReference type="AlphaFoldDB" id="A0A2K9CCB3"/>
<dbReference type="Proteomes" id="UP000233419">
    <property type="component" value="Chromosome"/>
</dbReference>
<keyword evidence="3" id="KW-1185">Reference proteome</keyword>
<proteinExistence type="predicted"/>
<keyword evidence="1" id="KW-1133">Transmembrane helix</keyword>
<name>A0A2K9CCB3_9MOLU</name>
<keyword evidence="1" id="KW-0812">Transmembrane</keyword>
<accession>A0A2K9CCB3</accession>
<feature type="transmembrane region" description="Helical" evidence="1">
    <location>
        <begin position="31"/>
        <end position="55"/>
    </location>
</feature>
<feature type="transmembrane region" description="Helical" evidence="1">
    <location>
        <begin position="361"/>
        <end position="381"/>
    </location>
</feature>
<sequence length="507" mass="58524">MEQRWEFKLKNRLNFKINDQNEDLRKRNLRLYLMSFWFAFIFLVTLLPFYVYIYITLNNETLSYYFEHHQTISQFIDVPNKSMIMGTLWSSLALTFLAFGMFMLFKPVITSRAIHKNSKLAYITAIIGIGMVVLLLAALSQYFYSAFQDFYIYESKTGSEGKHPAMIEISDWYFNKAGDGEFVPIFMWQTSDVVWWIMFIQIMILFAIGIALQNMAFGTAKSEGIDRYVRWISKNKKITGSKFKTLWNRIFRIDDKTLSLWTVVITLTIVLPQIIYIILSSASTTGMGSIVNWTYNVVNLVGDYEEAHRINELFSSAFNGYQLNPLFITSLPLIALGITISSTFFFVSVSVKGENVSNRIFITQYVVLFFELTLLLCLTTYSKSEINRTTNLWNHVTVSGDETIGIKLLNEIKNVVTNNGEAMYDWDRLIEMFPLNGINEVNGTFIWLGKYGIIAEAIINYSLLLSSFGILSNGIWKSAEFKSYLKKQFVAKKIARLNEIRKGRDDA</sequence>
<organism evidence="2 3">
    <name type="scientific">Mesoplasma syrphidae</name>
    <dbReference type="NCBI Taxonomy" id="225999"/>
    <lineage>
        <taxon>Bacteria</taxon>
        <taxon>Bacillati</taxon>
        <taxon>Mycoplasmatota</taxon>
        <taxon>Mollicutes</taxon>
        <taxon>Entomoplasmatales</taxon>
        <taxon>Entomoplasmataceae</taxon>
        <taxon>Mesoplasma</taxon>
    </lineage>
</organism>
<evidence type="ECO:0000313" key="2">
    <source>
        <dbReference type="EMBL" id="AUF83284.1"/>
    </source>
</evidence>
<protein>
    <submittedName>
        <fullName evidence="2">Uncharacterized protein</fullName>
    </submittedName>
</protein>
<feature type="transmembrane region" description="Helical" evidence="1">
    <location>
        <begin position="326"/>
        <end position="349"/>
    </location>
</feature>
<evidence type="ECO:0000313" key="3">
    <source>
        <dbReference type="Proteomes" id="UP000233419"/>
    </source>
</evidence>
<gene>
    <name evidence="2" type="ORF">CXP39_00470</name>
</gene>
<dbReference type="OrthoDB" id="391667at2"/>
<dbReference type="RefSeq" id="WP_027048389.1">
    <property type="nucleotide sequence ID" value="NZ_CP025257.1"/>
</dbReference>
<dbReference type="EMBL" id="CP025257">
    <property type="protein sequence ID" value="AUF83284.1"/>
    <property type="molecule type" value="Genomic_DNA"/>
</dbReference>